<evidence type="ECO:0000313" key="2">
    <source>
        <dbReference type="Proteomes" id="UP001497535"/>
    </source>
</evidence>
<organism evidence="1 2">
    <name type="scientific">Meloidogyne enterolobii</name>
    <name type="common">Root-knot nematode worm</name>
    <name type="synonym">Meloidogyne mayaguensis</name>
    <dbReference type="NCBI Taxonomy" id="390850"/>
    <lineage>
        <taxon>Eukaryota</taxon>
        <taxon>Metazoa</taxon>
        <taxon>Ecdysozoa</taxon>
        <taxon>Nematoda</taxon>
        <taxon>Chromadorea</taxon>
        <taxon>Rhabditida</taxon>
        <taxon>Tylenchina</taxon>
        <taxon>Tylenchomorpha</taxon>
        <taxon>Tylenchoidea</taxon>
        <taxon>Meloidogynidae</taxon>
        <taxon>Meloidogyninae</taxon>
        <taxon>Meloidogyne</taxon>
    </lineage>
</organism>
<accession>A0ACB1AJH8</accession>
<dbReference type="EMBL" id="CAVMJV010000090">
    <property type="protein sequence ID" value="CAK5091727.1"/>
    <property type="molecule type" value="Genomic_DNA"/>
</dbReference>
<gene>
    <name evidence="1" type="ORF">MENTE1834_LOCUS39588</name>
</gene>
<protein>
    <submittedName>
        <fullName evidence="1">Uncharacterized protein</fullName>
    </submittedName>
</protein>
<comment type="caution">
    <text evidence="1">The sequence shown here is derived from an EMBL/GenBank/DDBJ whole genome shotgun (WGS) entry which is preliminary data.</text>
</comment>
<proteinExistence type="predicted"/>
<name>A0ACB1AJH8_MELEN</name>
<dbReference type="Proteomes" id="UP001497535">
    <property type="component" value="Unassembled WGS sequence"/>
</dbReference>
<reference evidence="1" key="1">
    <citation type="submission" date="2023-11" db="EMBL/GenBank/DDBJ databases">
        <authorList>
            <person name="Poullet M."/>
        </authorList>
    </citation>
    <scope>NUCLEOTIDE SEQUENCE</scope>
    <source>
        <strain evidence="1">E1834</strain>
    </source>
</reference>
<sequence length="61" mass="6968">MSSKLLKKGGNTSTSNSFNDTSASNSKQNNNLKRRRTLELEIEQTNLEMKLIKDKSDLVYF</sequence>
<keyword evidence="2" id="KW-1185">Reference proteome</keyword>
<evidence type="ECO:0000313" key="1">
    <source>
        <dbReference type="EMBL" id="CAK5091727.1"/>
    </source>
</evidence>